<dbReference type="Proteomes" id="UP000000628">
    <property type="component" value="Chromosome"/>
</dbReference>
<dbReference type="STRING" id="471856.Jden_0455"/>
<dbReference type="Pfam" id="PF00498">
    <property type="entry name" value="FHA"/>
    <property type="match status" value="1"/>
</dbReference>
<keyword evidence="4" id="KW-1185">Reference proteome</keyword>
<evidence type="ECO:0000256" key="1">
    <source>
        <dbReference type="ARBA" id="ARBA00022553"/>
    </source>
</evidence>
<dbReference type="InterPro" id="IPR000253">
    <property type="entry name" value="FHA_dom"/>
</dbReference>
<feature type="domain" description="FHA" evidence="2">
    <location>
        <begin position="34"/>
        <end position="89"/>
    </location>
</feature>
<organism evidence="3 4">
    <name type="scientific">Jonesia denitrificans (strain ATCC 14870 / DSM 20603 / BCRC 15368 / CIP 55.134 / JCM 11481 / NBRC 15587 / NCTC 10816 / Prevot 55134)</name>
    <name type="common">Listeria denitrificans</name>
    <dbReference type="NCBI Taxonomy" id="471856"/>
    <lineage>
        <taxon>Bacteria</taxon>
        <taxon>Bacillati</taxon>
        <taxon>Actinomycetota</taxon>
        <taxon>Actinomycetes</taxon>
        <taxon>Micrococcales</taxon>
        <taxon>Jonesiaceae</taxon>
        <taxon>Jonesia</taxon>
    </lineage>
</organism>
<evidence type="ECO:0000313" key="4">
    <source>
        <dbReference type="Proteomes" id="UP000000628"/>
    </source>
</evidence>
<accession>C7R061</accession>
<dbReference type="PROSITE" id="PS50006">
    <property type="entry name" value="FHA_DOMAIN"/>
    <property type="match status" value="1"/>
</dbReference>
<dbReference type="InterPro" id="IPR008984">
    <property type="entry name" value="SMAD_FHA_dom_sf"/>
</dbReference>
<evidence type="ECO:0000259" key="2">
    <source>
        <dbReference type="PROSITE" id="PS50006"/>
    </source>
</evidence>
<dbReference type="EMBL" id="CP001706">
    <property type="protein sequence ID" value="ACV08120.1"/>
    <property type="molecule type" value="Genomic_DNA"/>
</dbReference>
<sequence>MNTTTWDDISDTTQPMRYTLALSDGQRYALTTPTLIGRNPQRDSGEESFTRIVIRDPDRTVSKTHLLIAVDSAGPYVVDRHSTNGTVVTLPDHQQILCGPGQRVRFSPGTTILFGQFTLTVELHR</sequence>
<dbReference type="SUPFAM" id="SSF49879">
    <property type="entry name" value="SMAD/FHA domain"/>
    <property type="match status" value="1"/>
</dbReference>
<proteinExistence type="predicted"/>
<dbReference type="OrthoDB" id="3254248at2"/>
<protein>
    <submittedName>
        <fullName evidence="3">FHA domain containing protein</fullName>
    </submittedName>
</protein>
<dbReference type="AlphaFoldDB" id="C7R061"/>
<evidence type="ECO:0000313" key="3">
    <source>
        <dbReference type="EMBL" id="ACV08120.1"/>
    </source>
</evidence>
<gene>
    <name evidence="3" type="ordered locus">Jden_0455</name>
</gene>
<dbReference type="eggNOG" id="COG1716">
    <property type="taxonomic scope" value="Bacteria"/>
</dbReference>
<dbReference type="HOGENOM" id="CLU_1989626_0_0_11"/>
<dbReference type="RefSeq" id="WP_015770749.1">
    <property type="nucleotide sequence ID" value="NC_013174.1"/>
</dbReference>
<dbReference type="KEGG" id="jde:Jden_0455"/>
<reference evidence="3 4" key="1">
    <citation type="journal article" date="2009" name="Stand. Genomic Sci.">
        <title>Complete genome sequence of Jonesia denitrificans type strain (Prevot 55134).</title>
        <authorList>
            <person name="Pukall R."/>
            <person name="Gehrich-Schroter G."/>
            <person name="Lapidus A."/>
            <person name="Nolan M."/>
            <person name="Glavina Del Rio T."/>
            <person name="Lucas S."/>
            <person name="Chen F."/>
            <person name="Tice H."/>
            <person name="Pitluck S."/>
            <person name="Cheng J.F."/>
            <person name="Copeland A."/>
            <person name="Saunders E."/>
            <person name="Brettin T."/>
            <person name="Detter J.C."/>
            <person name="Bruce D."/>
            <person name="Goodwin L."/>
            <person name="Pati A."/>
            <person name="Ivanova N."/>
            <person name="Mavromatis K."/>
            <person name="Ovchinnikova G."/>
            <person name="Chen A."/>
            <person name="Palaniappan K."/>
            <person name="Land M."/>
            <person name="Hauser L."/>
            <person name="Chang Y.J."/>
            <person name="Jeffries C.D."/>
            <person name="Chain P."/>
            <person name="Goker M."/>
            <person name="Bristow J."/>
            <person name="Eisen J.A."/>
            <person name="Markowitz V."/>
            <person name="Hugenholtz P."/>
            <person name="Kyrpides N.C."/>
            <person name="Klenk H.P."/>
            <person name="Han C."/>
        </authorList>
    </citation>
    <scope>NUCLEOTIDE SEQUENCE [LARGE SCALE GENOMIC DNA]</scope>
    <source>
        <strain evidence="4">ATCC 14870 / DSM 20603 / BCRC 15368 / CIP 55.134 / JCM 11481 / NBRC 15587 / NCTC 10816 / Prevot 55134</strain>
    </source>
</reference>
<name>C7R061_JONDD</name>
<keyword evidence="1" id="KW-0597">Phosphoprotein</keyword>
<dbReference type="Gene3D" id="2.60.200.20">
    <property type="match status" value="1"/>
</dbReference>